<dbReference type="InterPro" id="IPR000424">
    <property type="entry name" value="Primosome_PriB/ssb"/>
</dbReference>
<evidence type="ECO:0000256" key="2">
    <source>
        <dbReference type="PROSITE-ProRule" id="PRU00252"/>
    </source>
</evidence>
<dbReference type="Proteomes" id="UP001235966">
    <property type="component" value="Unassembled WGS sequence"/>
</dbReference>
<dbReference type="GO" id="GO:0003677">
    <property type="term" value="F:DNA binding"/>
    <property type="evidence" value="ECO:0007669"/>
    <property type="project" value="UniProtKB-KW"/>
</dbReference>
<evidence type="ECO:0000256" key="3">
    <source>
        <dbReference type="SAM" id="MobiDB-lite"/>
    </source>
</evidence>
<protein>
    <submittedName>
        <fullName evidence="4">Single-strand DNA-binding protein</fullName>
    </submittedName>
</protein>
<sequence>MSNDTIISVRGFAAADPQVYTNAINAESGESFERKCTVFRIGVTPSYYSTQAKDFRNGETAWYTVRTYGALADNVEESVTRGTALMVRGRFTVRQYKDSEGTMRSDNVIIADSVGLDLNSGTGRLVKRRREPLPGVKGEPGAPREESVDEATGEVLEGEVSAQEMGEGPQARTTDVADNLAHV</sequence>
<gene>
    <name evidence="4" type="ORF">J2S49_000459</name>
</gene>
<dbReference type="PROSITE" id="PS50935">
    <property type="entry name" value="SSB"/>
    <property type="match status" value="1"/>
</dbReference>
<dbReference type="InterPro" id="IPR012340">
    <property type="entry name" value="NA-bd_OB-fold"/>
</dbReference>
<comment type="caution">
    <text evidence="4">The sequence shown here is derived from an EMBL/GenBank/DDBJ whole genome shotgun (WGS) entry which is preliminary data.</text>
</comment>
<accession>A0ABT9N9J9</accession>
<dbReference type="Gene3D" id="2.40.50.140">
    <property type="entry name" value="Nucleic acid-binding proteins"/>
    <property type="match status" value="1"/>
</dbReference>
<evidence type="ECO:0000313" key="5">
    <source>
        <dbReference type="Proteomes" id="UP001235966"/>
    </source>
</evidence>
<dbReference type="EMBL" id="JAUSQW010000001">
    <property type="protein sequence ID" value="MDP9800383.1"/>
    <property type="molecule type" value="Genomic_DNA"/>
</dbReference>
<dbReference type="Pfam" id="PF00436">
    <property type="entry name" value="SSB"/>
    <property type="match status" value="1"/>
</dbReference>
<feature type="region of interest" description="Disordered" evidence="3">
    <location>
        <begin position="123"/>
        <end position="183"/>
    </location>
</feature>
<keyword evidence="5" id="KW-1185">Reference proteome</keyword>
<evidence type="ECO:0000256" key="1">
    <source>
        <dbReference type="ARBA" id="ARBA00023125"/>
    </source>
</evidence>
<organism evidence="4 5">
    <name type="scientific">Arcanobacterium wilhelmae</name>
    <dbReference type="NCBI Taxonomy" id="1803177"/>
    <lineage>
        <taxon>Bacteria</taxon>
        <taxon>Bacillati</taxon>
        <taxon>Actinomycetota</taxon>
        <taxon>Actinomycetes</taxon>
        <taxon>Actinomycetales</taxon>
        <taxon>Actinomycetaceae</taxon>
        <taxon>Arcanobacterium</taxon>
    </lineage>
</organism>
<keyword evidence="1 2" id="KW-0238">DNA-binding</keyword>
<name>A0ABT9N9J9_9ACTO</name>
<proteinExistence type="predicted"/>
<reference evidence="4 5" key="1">
    <citation type="submission" date="2023-07" db="EMBL/GenBank/DDBJ databases">
        <title>Sequencing the genomes of 1000 actinobacteria strains.</title>
        <authorList>
            <person name="Klenk H.-P."/>
        </authorList>
    </citation>
    <scope>NUCLEOTIDE SEQUENCE [LARGE SCALE GENOMIC DNA]</scope>
    <source>
        <strain evidence="4 5">DSM 102162</strain>
    </source>
</reference>
<evidence type="ECO:0000313" key="4">
    <source>
        <dbReference type="EMBL" id="MDP9800383.1"/>
    </source>
</evidence>
<dbReference type="SUPFAM" id="SSF50249">
    <property type="entry name" value="Nucleic acid-binding proteins"/>
    <property type="match status" value="1"/>
</dbReference>
<dbReference type="RefSeq" id="WP_278057771.1">
    <property type="nucleotide sequence ID" value="NZ_CP121247.1"/>
</dbReference>